<dbReference type="GO" id="GO:0030866">
    <property type="term" value="P:cortical actin cytoskeleton organization"/>
    <property type="evidence" value="ECO:0007669"/>
    <property type="project" value="TreeGrafter"/>
</dbReference>
<feature type="region of interest" description="Disordered" evidence="2">
    <location>
        <begin position="346"/>
        <end position="366"/>
    </location>
</feature>
<dbReference type="InterPro" id="IPR014768">
    <property type="entry name" value="GBD/FH3_dom"/>
</dbReference>
<feature type="compositionally biased region" description="Low complexity" evidence="2">
    <location>
        <begin position="753"/>
        <end position="773"/>
    </location>
</feature>
<evidence type="ECO:0000256" key="1">
    <source>
        <dbReference type="SAM" id="Coils"/>
    </source>
</evidence>
<evidence type="ECO:0000256" key="2">
    <source>
        <dbReference type="SAM" id="MobiDB-lite"/>
    </source>
</evidence>
<dbReference type="PANTHER" id="PTHR45857:SF9">
    <property type="entry name" value="MULTIPLE WING HAIRS, ISOFORM C"/>
    <property type="match status" value="1"/>
</dbReference>
<dbReference type="EMBL" id="LNIX01000009">
    <property type="protein sequence ID" value="OXA50517.1"/>
    <property type="molecule type" value="Genomic_DNA"/>
</dbReference>
<proteinExistence type="predicted"/>
<feature type="compositionally biased region" description="Basic and acidic residues" evidence="2">
    <location>
        <begin position="666"/>
        <end position="684"/>
    </location>
</feature>
<dbReference type="InterPro" id="IPR011989">
    <property type="entry name" value="ARM-like"/>
</dbReference>
<feature type="region of interest" description="Disordered" evidence="2">
    <location>
        <begin position="803"/>
        <end position="831"/>
    </location>
</feature>
<dbReference type="OrthoDB" id="6427809at2759"/>
<feature type="compositionally biased region" description="Low complexity" evidence="2">
    <location>
        <begin position="545"/>
        <end position="564"/>
    </location>
</feature>
<keyword evidence="1" id="KW-0175">Coiled coil</keyword>
<protein>
    <submittedName>
        <fullName evidence="4">Cytokinesis protein sepA</fullName>
    </submittedName>
</protein>
<feature type="compositionally biased region" description="Polar residues" evidence="2">
    <location>
        <begin position="572"/>
        <end position="590"/>
    </location>
</feature>
<dbReference type="PANTHER" id="PTHR45857">
    <property type="entry name" value="FORMIN-LIKE PROTEIN"/>
    <property type="match status" value="1"/>
</dbReference>
<gene>
    <name evidence="4" type="ORF">Fcan01_14800</name>
</gene>
<reference evidence="4 5" key="1">
    <citation type="submission" date="2015-12" db="EMBL/GenBank/DDBJ databases">
        <title>The genome of Folsomia candida.</title>
        <authorList>
            <person name="Faddeeva A."/>
            <person name="Derks M.F."/>
            <person name="Anvar Y."/>
            <person name="Smit S."/>
            <person name="Van Straalen N."/>
            <person name="Roelofs D."/>
        </authorList>
    </citation>
    <scope>NUCLEOTIDE SEQUENCE [LARGE SCALE GENOMIC DNA]</scope>
    <source>
        <strain evidence="4 5">VU population</strain>
        <tissue evidence="4">Whole body</tissue>
    </source>
</reference>
<feature type="region of interest" description="Disordered" evidence="2">
    <location>
        <begin position="543"/>
        <end position="718"/>
    </location>
</feature>
<dbReference type="Proteomes" id="UP000198287">
    <property type="component" value="Unassembled WGS sequence"/>
</dbReference>
<dbReference type="GO" id="GO:0016477">
    <property type="term" value="P:cell migration"/>
    <property type="evidence" value="ECO:0007669"/>
    <property type="project" value="TreeGrafter"/>
</dbReference>
<dbReference type="SMART" id="SM01140">
    <property type="entry name" value="Drf_GBD"/>
    <property type="match status" value="1"/>
</dbReference>
<evidence type="ECO:0000259" key="3">
    <source>
        <dbReference type="PROSITE" id="PS51232"/>
    </source>
</evidence>
<dbReference type="SUPFAM" id="SSF48371">
    <property type="entry name" value="ARM repeat"/>
    <property type="match status" value="1"/>
</dbReference>
<dbReference type="Gene3D" id="1.25.10.10">
    <property type="entry name" value="Leucine-rich Repeat Variant"/>
    <property type="match status" value="1"/>
</dbReference>
<dbReference type="SMART" id="SM01139">
    <property type="entry name" value="Drf_FH3"/>
    <property type="match status" value="1"/>
</dbReference>
<dbReference type="AlphaFoldDB" id="A0A226E0M6"/>
<sequence length="866" mass="95183">MPPEREDDGFDGKQHKTPTLRPPLYNAEDYTAALKQLFSHHHHSSNNHGFRHQQPSSGSVLIEHSTNGALAGAGLAEMSSQRQPEMGMKKFLNGSELLFKLEADLRHAYPSFVQEFVSGQFEGVACLLEALKTIQSALEDVSGLREQRKMFSDEQKCLQCVSLALRNIEAVSKLALYPGGLYPLAATMVSTVTATRIIALEVLTCVCSEGGAEGHYKVCEALSTLRLRMGEPIRCKFLVGAISSAPPGLFQAKGIKFLTAFISSAPSPKHKVHIQCELEEAGFNSGVLRKGAELGGARESRDVHVELDEWDRVIIDVDTLTRQNSQLRNSVATLQQELATLKDKLKRMDAPQKSDDSRKRGIRAKRTEDAVITTPVDSEEEAEQIHQVLQELNNIVNSEMRVQQKSAGTKKEQEIVPVHLVKSPPKKKLSSSTPVLPRPWPGSSASDDDDSDIVEMLEKGGHGHHNDSKKPNVLRVVQQLENMEKSSPPKHFRDKHQKLQNLPIAMSKSISPINEPRPDYSLPNFHKANHMASKFANFKSAKLYSSSPDNSGDSRSSSKNNVSSGYAEVYEKSTNGSASSASKYNISPRFSPNLDLPHDIKKHSSGGSKHHNRSSGGGGISPGLRRSESLSLASIEVIASKEHNKKSNNYQQGSRHEGRGSAVPADKWKSMESLEGGKGRDENFTLRWRYPHPQLPPGKKSKDQSSPTTPSPKSGSKTAKLAAKNLLAQNGHKNNIGGGGELCADYRQNRFTKNSSSKSGNGESGRAGSSSSSPLNIFARYTKKSSPDKDKALNHQQPASFMNHHHHHQQGQPLPGLPGPSHHPHNDFNHNNNKEKENMKMFSLPPIMMPHAMDNHRLTDLPSGLY</sequence>
<dbReference type="PROSITE" id="PS51232">
    <property type="entry name" value="GBD_FH3"/>
    <property type="match status" value="1"/>
</dbReference>
<dbReference type="STRING" id="158441.A0A226E0M6"/>
<feature type="region of interest" description="Disordered" evidence="2">
    <location>
        <begin position="752"/>
        <end position="775"/>
    </location>
</feature>
<organism evidence="4 5">
    <name type="scientific">Folsomia candida</name>
    <name type="common">Springtail</name>
    <dbReference type="NCBI Taxonomy" id="158441"/>
    <lineage>
        <taxon>Eukaryota</taxon>
        <taxon>Metazoa</taxon>
        <taxon>Ecdysozoa</taxon>
        <taxon>Arthropoda</taxon>
        <taxon>Hexapoda</taxon>
        <taxon>Collembola</taxon>
        <taxon>Entomobryomorpha</taxon>
        <taxon>Isotomoidea</taxon>
        <taxon>Isotomidae</taxon>
        <taxon>Proisotominae</taxon>
        <taxon>Folsomia</taxon>
    </lineage>
</organism>
<evidence type="ECO:0000313" key="5">
    <source>
        <dbReference type="Proteomes" id="UP000198287"/>
    </source>
</evidence>
<dbReference type="InterPro" id="IPR010472">
    <property type="entry name" value="FH3_dom"/>
</dbReference>
<feature type="compositionally biased region" description="Low complexity" evidence="2">
    <location>
        <begin position="704"/>
        <end position="718"/>
    </location>
</feature>
<dbReference type="InterPro" id="IPR016024">
    <property type="entry name" value="ARM-type_fold"/>
</dbReference>
<dbReference type="GO" id="GO:0031267">
    <property type="term" value="F:small GTPase binding"/>
    <property type="evidence" value="ECO:0007669"/>
    <property type="project" value="InterPro"/>
</dbReference>
<dbReference type="InterPro" id="IPR010473">
    <property type="entry name" value="GTPase-bd"/>
</dbReference>
<comment type="caution">
    <text evidence="4">The sequence shown here is derived from an EMBL/GenBank/DDBJ whole genome shotgun (WGS) entry which is preliminary data.</text>
</comment>
<feature type="compositionally biased region" description="Basic residues" evidence="2">
    <location>
        <begin position="600"/>
        <end position="613"/>
    </location>
</feature>
<feature type="region of interest" description="Disordered" evidence="2">
    <location>
        <begin position="423"/>
        <end position="450"/>
    </location>
</feature>
<feature type="domain" description="GBD/FH3" evidence="3">
    <location>
        <begin position="1"/>
        <end position="426"/>
    </location>
</feature>
<feature type="region of interest" description="Disordered" evidence="2">
    <location>
        <begin position="1"/>
        <end position="24"/>
    </location>
</feature>
<dbReference type="GO" id="GO:0008360">
    <property type="term" value="P:regulation of cell shape"/>
    <property type="evidence" value="ECO:0007669"/>
    <property type="project" value="TreeGrafter"/>
</dbReference>
<dbReference type="GO" id="GO:0005829">
    <property type="term" value="C:cytosol"/>
    <property type="evidence" value="ECO:0007669"/>
    <property type="project" value="TreeGrafter"/>
</dbReference>
<dbReference type="GO" id="GO:0051015">
    <property type="term" value="F:actin filament binding"/>
    <property type="evidence" value="ECO:0007669"/>
    <property type="project" value="TreeGrafter"/>
</dbReference>
<accession>A0A226E0M6</accession>
<keyword evidence="5" id="KW-1185">Reference proteome</keyword>
<dbReference type="InterPro" id="IPR043592">
    <property type="entry name" value="FMNL_animal"/>
</dbReference>
<evidence type="ECO:0000313" key="4">
    <source>
        <dbReference type="EMBL" id="OXA50517.1"/>
    </source>
</evidence>
<feature type="coiled-coil region" evidence="1">
    <location>
        <begin position="317"/>
        <end position="344"/>
    </location>
</feature>
<name>A0A226E0M6_FOLCA</name>